<dbReference type="GO" id="GO:0003677">
    <property type="term" value="F:DNA binding"/>
    <property type="evidence" value="ECO:0007669"/>
    <property type="project" value="InterPro"/>
</dbReference>
<evidence type="ECO:0000256" key="1">
    <source>
        <dbReference type="ARBA" id="ARBA00010641"/>
    </source>
</evidence>
<dbReference type="InterPro" id="IPR036388">
    <property type="entry name" value="WH-like_DNA-bd_sf"/>
</dbReference>
<dbReference type="InterPro" id="IPR013249">
    <property type="entry name" value="RNA_pol_sigma70_r4_t2"/>
</dbReference>
<dbReference type="KEGG" id="fek:C1H87_04090"/>
<dbReference type="InterPro" id="IPR013325">
    <property type="entry name" value="RNA_pol_sigma_r2"/>
</dbReference>
<keyword evidence="2" id="KW-0805">Transcription regulation</keyword>
<dbReference type="SUPFAM" id="SSF88659">
    <property type="entry name" value="Sigma3 and sigma4 domains of RNA polymerase sigma factors"/>
    <property type="match status" value="1"/>
</dbReference>
<dbReference type="Pfam" id="PF04542">
    <property type="entry name" value="Sigma70_r2"/>
    <property type="match status" value="1"/>
</dbReference>
<evidence type="ECO:0000259" key="5">
    <source>
        <dbReference type="SMART" id="SM00421"/>
    </source>
</evidence>
<dbReference type="PANTHER" id="PTHR43133">
    <property type="entry name" value="RNA POLYMERASE ECF-TYPE SIGMA FACTO"/>
    <property type="match status" value="1"/>
</dbReference>
<dbReference type="PANTHER" id="PTHR43133:SF46">
    <property type="entry name" value="RNA POLYMERASE SIGMA-70 FACTOR ECF SUBFAMILY"/>
    <property type="match status" value="1"/>
</dbReference>
<dbReference type="Gene3D" id="1.10.10.10">
    <property type="entry name" value="Winged helix-like DNA-binding domain superfamily/Winged helix DNA-binding domain"/>
    <property type="match status" value="1"/>
</dbReference>
<gene>
    <name evidence="6" type="ORF">C1H87_04090</name>
</gene>
<feature type="domain" description="HTH luxR-type" evidence="5">
    <location>
        <begin position="120"/>
        <end position="168"/>
    </location>
</feature>
<keyword evidence="3" id="KW-0731">Sigma factor</keyword>
<dbReference type="SMART" id="SM00421">
    <property type="entry name" value="HTH_LUXR"/>
    <property type="match status" value="1"/>
</dbReference>
<dbReference type="Pfam" id="PF08281">
    <property type="entry name" value="Sigma70_r4_2"/>
    <property type="match status" value="1"/>
</dbReference>
<dbReference type="InterPro" id="IPR000792">
    <property type="entry name" value="Tscrpt_reg_LuxR_C"/>
</dbReference>
<accession>A0A2K9PLN2</accession>
<dbReference type="InterPro" id="IPR039425">
    <property type="entry name" value="RNA_pol_sigma-70-like"/>
</dbReference>
<keyword evidence="7" id="KW-1185">Reference proteome</keyword>
<reference evidence="6 7" key="1">
    <citation type="submission" date="2018-01" db="EMBL/GenBank/DDBJ databases">
        <title>Complete genome sequence of Flavivirga eckloniae ECD14 isolated from seaweed Ecklonia cava.</title>
        <authorList>
            <person name="Lee J.H."/>
            <person name="Baik K.S."/>
            <person name="Seong C.N."/>
        </authorList>
    </citation>
    <scope>NUCLEOTIDE SEQUENCE [LARGE SCALE GENOMIC DNA]</scope>
    <source>
        <strain evidence="6 7">ECD14</strain>
    </source>
</reference>
<proteinExistence type="inferred from homology"/>
<evidence type="ECO:0000256" key="3">
    <source>
        <dbReference type="ARBA" id="ARBA00023082"/>
    </source>
</evidence>
<dbReference type="NCBIfam" id="TIGR02937">
    <property type="entry name" value="sigma70-ECF"/>
    <property type="match status" value="1"/>
</dbReference>
<dbReference type="GO" id="GO:0016987">
    <property type="term" value="F:sigma factor activity"/>
    <property type="evidence" value="ECO:0007669"/>
    <property type="project" value="UniProtKB-KW"/>
</dbReference>
<protein>
    <recommendedName>
        <fullName evidence="5">HTH luxR-type domain-containing protein</fullName>
    </recommendedName>
</protein>
<dbReference type="PRINTS" id="PR00038">
    <property type="entry name" value="HTHLUXR"/>
</dbReference>
<dbReference type="OrthoDB" id="1100095at2"/>
<organism evidence="6 7">
    <name type="scientific">Flavivirga eckloniae</name>
    <dbReference type="NCBI Taxonomy" id="1803846"/>
    <lineage>
        <taxon>Bacteria</taxon>
        <taxon>Pseudomonadati</taxon>
        <taxon>Bacteroidota</taxon>
        <taxon>Flavobacteriia</taxon>
        <taxon>Flavobacteriales</taxon>
        <taxon>Flavobacteriaceae</taxon>
        <taxon>Flavivirga</taxon>
    </lineage>
</organism>
<dbReference type="Proteomes" id="UP000235826">
    <property type="component" value="Chromosome"/>
</dbReference>
<dbReference type="GO" id="GO:0006352">
    <property type="term" value="P:DNA-templated transcription initiation"/>
    <property type="evidence" value="ECO:0007669"/>
    <property type="project" value="InterPro"/>
</dbReference>
<dbReference type="SUPFAM" id="SSF88946">
    <property type="entry name" value="Sigma2 domain of RNA polymerase sigma factors"/>
    <property type="match status" value="1"/>
</dbReference>
<dbReference type="AlphaFoldDB" id="A0A2K9PLN2"/>
<evidence type="ECO:0000313" key="7">
    <source>
        <dbReference type="Proteomes" id="UP000235826"/>
    </source>
</evidence>
<dbReference type="EMBL" id="CP025791">
    <property type="protein sequence ID" value="AUP77935.1"/>
    <property type="molecule type" value="Genomic_DNA"/>
</dbReference>
<keyword evidence="4" id="KW-0804">Transcription</keyword>
<dbReference type="InterPro" id="IPR007627">
    <property type="entry name" value="RNA_pol_sigma70_r2"/>
</dbReference>
<sequence>MVLREPIKIKDKAILKIVFEIYYKALLHYGIRFLHSEQESKDVVQEVFIKLWNKKLEFTNELTLRSYLYTSVKNKCLNKLEQQKVKDNYRKDTMLIENDISRSNQAIYKEEITRQLDAAISQLSSRKRDIIKLSLKGLSNDVIATRLNIKLQTVKTIKSQAYEAIRTYFSNTN</sequence>
<dbReference type="Gene3D" id="1.10.1740.10">
    <property type="match status" value="1"/>
</dbReference>
<comment type="similarity">
    <text evidence="1">Belongs to the sigma-70 factor family. ECF subfamily.</text>
</comment>
<evidence type="ECO:0000256" key="4">
    <source>
        <dbReference type="ARBA" id="ARBA00023163"/>
    </source>
</evidence>
<evidence type="ECO:0000256" key="2">
    <source>
        <dbReference type="ARBA" id="ARBA00023015"/>
    </source>
</evidence>
<name>A0A2K9PLN2_9FLAO</name>
<dbReference type="RefSeq" id="WP_102754594.1">
    <property type="nucleotide sequence ID" value="NZ_CP025791.1"/>
</dbReference>
<dbReference type="InterPro" id="IPR014284">
    <property type="entry name" value="RNA_pol_sigma-70_dom"/>
</dbReference>
<dbReference type="InterPro" id="IPR013324">
    <property type="entry name" value="RNA_pol_sigma_r3/r4-like"/>
</dbReference>
<evidence type="ECO:0000313" key="6">
    <source>
        <dbReference type="EMBL" id="AUP77935.1"/>
    </source>
</evidence>